<evidence type="ECO:0000313" key="3">
    <source>
        <dbReference type="EMBL" id="CAL1171694.1"/>
    </source>
</evidence>
<dbReference type="EMBL" id="CAMXCT010006689">
    <property type="protein sequence ID" value="CAI4018319.1"/>
    <property type="molecule type" value="Genomic_DNA"/>
</dbReference>
<name>A0A9P1GNT3_9DINO</name>
<gene>
    <name evidence="2" type="ORF">C1SCF055_LOCUS42895</name>
</gene>
<protein>
    <submittedName>
        <fullName evidence="4">Magnesium transporter MRS2-A, chloroplastic</fullName>
    </submittedName>
</protein>
<comment type="caution">
    <text evidence="2">The sequence shown here is derived from an EMBL/GenBank/DDBJ whole genome shotgun (WGS) entry which is preliminary data.</text>
</comment>
<accession>A0A9P1GNT3</accession>
<dbReference type="AlphaFoldDB" id="A0A9P1GNT3"/>
<evidence type="ECO:0000313" key="5">
    <source>
        <dbReference type="Proteomes" id="UP001152797"/>
    </source>
</evidence>
<feature type="region of interest" description="Disordered" evidence="1">
    <location>
        <begin position="197"/>
        <end position="234"/>
    </location>
</feature>
<feature type="region of interest" description="Disordered" evidence="1">
    <location>
        <begin position="267"/>
        <end position="304"/>
    </location>
</feature>
<feature type="compositionally biased region" description="Basic and acidic residues" evidence="1">
    <location>
        <begin position="218"/>
        <end position="234"/>
    </location>
</feature>
<evidence type="ECO:0000313" key="2">
    <source>
        <dbReference type="EMBL" id="CAI4018319.1"/>
    </source>
</evidence>
<keyword evidence="5" id="KW-1185">Reference proteome</keyword>
<dbReference type="EMBL" id="CAMXCT030006689">
    <property type="protein sequence ID" value="CAL4805631.1"/>
    <property type="molecule type" value="Genomic_DNA"/>
</dbReference>
<proteinExistence type="predicted"/>
<dbReference type="EMBL" id="CAMXCT020006689">
    <property type="protein sequence ID" value="CAL1171694.1"/>
    <property type="molecule type" value="Genomic_DNA"/>
</dbReference>
<evidence type="ECO:0000313" key="4">
    <source>
        <dbReference type="EMBL" id="CAL4805631.1"/>
    </source>
</evidence>
<organism evidence="2">
    <name type="scientific">Cladocopium goreaui</name>
    <dbReference type="NCBI Taxonomy" id="2562237"/>
    <lineage>
        <taxon>Eukaryota</taxon>
        <taxon>Sar</taxon>
        <taxon>Alveolata</taxon>
        <taxon>Dinophyceae</taxon>
        <taxon>Suessiales</taxon>
        <taxon>Symbiodiniaceae</taxon>
        <taxon>Cladocopium</taxon>
    </lineage>
</organism>
<feature type="compositionally biased region" description="Polar residues" evidence="1">
    <location>
        <begin position="278"/>
        <end position="287"/>
    </location>
</feature>
<evidence type="ECO:0000256" key="1">
    <source>
        <dbReference type="SAM" id="MobiDB-lite"/>
    </source>
</evidence>
<dbReference type="Proteomes" id="UP001152797">
    <property type="component" value="Unassembled WGS sequence"/>
</dbReference>
<sequence length="342" mass="36585">MSKGRVAMVAGDGQLQRKGTPVALLDHFKDEAEVRAVACYTAIRGQNGFPARFRLNHPLKNPDCVGRGALVDAGETALGHEAMPWEVKLKGNFTLDVPNGWIAVLSLVSSFFLPIAPVRMAHRFLANVVVGDHVTWHKLPTDTCFDDRCPAKDVFHRRLIADQTASAMCNRGESKVGQTQQDHCDHNPATPRDRVGAAVSALSGPSCSGTGVGPHGQVEGHEFRKEPERSDAVQRAEPMSPLSAASAASIPKDKSFGAISVGVKSEGEKSVGAHSVKSAISGTSPNGSRKDRKGNIIKKGQTSSHKLTFADQLGNKESLTEVHEVNDLWGDRAQKGCNCTIS</sequence>
<reference evidence="2" key="1">
    <citation type="submission" date="2022-10" db="EMBL/GenBank/DDBJ databases">
        <authorList>
            <person name="Chen Y."/>
            <person name="Dougan E. K."/>
            <person name="Chan C."/>
            <person name="Rhodes N."/>
            <person name="Thang M."/>
        </authorList>
    </citation>
    <scope>NUCLEOTIDE SEQUENCE</scope>
</reference>
<dbReference type="OrthoDB" id="10508719at2759"/>
<reference evidence="3" key="2">
    <citation type="submission" date="2024-04" db="EMBL/GenBank/DDBJ databases">
        <authorList>
            <person name="Chen Y."/>
            <person name="Shah S."/>
            <person name="Dougan E. K."/>
            <person name="Thang M."/>
            <person name="Chan C."/>
        </authorList>
    </citation>
    <scope>NUCLEOTIDE SEQUENCE [LARGE SCALE GENOMIC DNA]</scope>
</reference>